<dbReference type="EMBL" id="VIVK01000001">
    <property type="protein sequence ID" value="TWD82655.1"/>
    <property type="molecule type" value="Genomic_DNA"/>
</dbReference>
<feature type="repeat" description="ANK" evidence="3">
    <location>
        <begin position="280"/>
        <end position="312"/>
    </location>
</feature>
<dbReference type="PROSITE" id="PS50297">
    <property type="entry name" value="ANK_REP_REGION"/>
    <property type="match status" value="2"/>
</dbReference>
<comment type="caution">
    <text evidence="6">The sequence shown here is derived from an EMBL/GenBank/DDBJ whole genome shotgun (WGS) entry which is preliminary data.</text>
</comment>
<keyword evidence="2 3" id="KW-0040">ANK repeat</keyword>
<evidence type="ECO:0000256" key="4">
    <source>
        <dbReference type="SAM" id="MobiDB-lite"/>
    </source>
</evidence>
<keyword evidence="5" id="KW-0732">Signal</keyword>
<name>A0A561BUT6_9ACTN</name>
<protein>
    <submittedName>
        <fullName evidence="6">Uncharacterized protein</fullName>
    </submittedName>
</protein>
<proteinExistence type="predicted"/>
<dbReference type="PROSITE" id="PS51257">
    <property type="entry name" value="PROKAR_LIPOPROTEIN"/>
    <property type="match status" value="1"/>
</dbReference>
<evidence type="ECO:0000256" key="5">
    <source>
        <dbReference type="SAM" id="SignalP"/>
    </source>
</evidence>
<reference evidence="6 7" key="1">
    <citation type="submission" date="2019-06" db="EMBL/GenBank/DDBJ databases">
        <title>Sequencing the genomes of 1000 actinobacteria strains.</title>
        <authorList>
            <person name="Klenk H.-P."/>
        </authorList>
    </citation>
    <scope>NUCLEOTIDE SEQUENCE [LARGE SCALE GENOMIC DNA]</scope>
    <source>
        <strain evidence="6 7">DSM 24683</strain>
    </source>
</reference>
<dbReference type="Gene3D" id="1.25.40.20">
    <property type="entry name" value="Ankyrin repeat-containing domain"/>
    <property type="match status" value="2"/>
</dbReference>
<keyword evidence="1" id="KW-0677">Repeat</keyword>
<feature type="region of interest" description="Disordered" evidence="4">
    <location>
        <begin position="25"/>
        <end position="78"/>
    </location>
</feature>
<feature type="repeat" description="ANK" evidence="3">
    <location>
        <begin position="417"/>
        <end position="443"/>
    </location>
</feature>
<dbReference type="Pfam" id="PF12796">
    <property type="entry name" value="Ank_2"/>
    <property type="match status" value="2"/>
</dbReference>
<evidence type="ECO:0000256" key="2">
    <source>
        <dbReference type="ARBA" id="ARBA00023043"/>
    </source>
</evidence>
<dbReference type="InterPro" id="IPR036770">
    <property type="entry name" value="Ankyrin_rpt-contain_sf"/>
</dbReference>
<feature type="compositionally biased region" description="Low complexity" evidence="4">
    <location>
        <begin position="25"/>
        <end position="67"/>
    </location>
</feature>
<keyword evidence="7" id="KW-1185">Reference proteome</keyword>
<feature type="chain" id="PRO_5038642050" evidence="5">
    <location>
        <begin position="20"/>
        <end position="443"/>
    </location>
</feature>
<evidence type="ECO:0000256" key="3">
    <source>
        <dbReference type="PROSITE-ProRule" id="PRU00023"/>
    </source>
</evidence>
<dbReference type="InterPro" id="IPR002110">
    <property type="entry name" value="Ankyrin_rpt"/>
</dbReference>
<dbReference type="SUPFAM" id="SSF48403">
    <property type="entry name" value="Ankyrin repeat"/>
    <property type="match status" value="1"/>
</dbReference>
<dbReference type="Proteomes" id="UP000318380">
    <property type="component" value="Unassembled WGS sequence"/>
</dbReference>
<dbReference type="PANTHER" id="PTHR24171">
    <property type="entry name" value="ANKYRIN REPEAT DOMAIN-CONTAINING PROTEIN 39-RELATED"/>
    <property type="match status" value="1"/>
</dbReference>
<dbReference type="PANTHER" id="PTHR24171:SF9">
    <property type="entry name" value="ANKYRIN REPEAT DOMAIN-CONTAINING PROTEIN 39"/>
    <property type="match status" value="1"/>
</dbReference>
<sequence>MSRPITAAAVAAVMLVTVAACSTEQTAPQAGPTTAAASPSAKPSTEPSGRSGPSPSALTTSPSPSQEPSEKPRTTPVPTADALDRQLIAAAWKNDVAEARRLVAAGADVNAVDDTVQSAYLIAASEGYLELLDLTLAHGADLRSLDSYRGTALIRAAERGHAPVVARLLRAGITVDHVNRLGWTALHEAVLLGDGSPRYVETVRLLIAAGANRDLPAERDGVTPVQGARDQKAVSAVLTTAPPSRGEAPKALLAAADSGDTNKVAAALAAGAPLESKDANRRTALLRAALKDRVETARLLVGLGADPDAQDDRSDSAWLVTGVTGSVAMLETLLPAGPDLKLRNRFGGLSVIPASERGHVDYVRRVVKTGIDVNHVNDLGWTALLEAVILGKGTEQWQEIVRILLAAGANPSLPDRGGVTPLQHATDSGYDEIAKILRAAGAR</sequence>
<dbReference type="SMART" id="SM00248">
    <property type="entry name" value="ANK"/>
    <property type="match status" value="7"/>
</dbReference>
<accession>A0A561BUT6</accession>
<evidence type="ECO:0000313" key="7">
    <source>
        <dbReference type="Proteomes" id="UP000318380"/>
    </source>
</evidence>
<feature type="repeat" description="ANK" evidence="3">
    <location>
        <begin position="379"/>
        <end position="416"/>
    </location>
</feature>
<evidence type="ECO:0000256" key="1">
    <source>
        <dbReference type="ARBA" id="ARBA00022737"/>
    </source>
</evidence>
<dbReference type="AlphaFoldDB" id="A0A561BUT6"/>
<organism evidence="6 7">
    <name type="scientific">Kribbella amoyensis</name>
    <dbReference type="NCBI Taxonomy" id="996641"/>
    <lineage>
        <taxon>Bacteria</taxon>
        <taxon>Bacillati</taxon>
        <taxon>Actinomycetota</taxon>
        <taxon>Actinomycetes</taxon>
        <taxon>Propionibacteriales</taxon>
        <taxon>Kribbellaceae</taxon>
        <taxon>Kribbella</taxon>
    </lineage>
</organism>
<gene>
    <name evidence="6" type="ORF">FB561_3791</name>
</gene>
<dbReference type="Pfam" id="PF00023">
    <property type="entry name" value="Ank"/>
    <property type="match status" value="1"/>
</dbReference>
<feature type="signal peptide" evidence="5">
    <location>
        <begin position="1"/>
        <end position="19"/>
    </location>
</feature>
<evidence type="ECO:0000313" key="6">
    <source>
        <dbReference type="EMBL" id="TWD82655.1"/>
    </source>
</evidence>
<dbReference type="PROSITE" id="PS50088">
    <property type="entry name" value="ANK_REPEAT"/>
    <property type="match status" value="4"/>
</dbReference>
<feature type="repeat" description="ANK" evidence="3">
    <location>
        <begin position="181"/>
        <end position="218"/>
    </location>
</feature>